<dbReference type="OrthoDB" id="1338396at2"/>
<proteinExistence type="predicted"/>
<gene>
    <name evidence="1" type="ORF">CHU92_01680</name>
</gene>
<dbReference type="Proteomes" id="UP000216605">
    <property type="component" value="Unassembled WGS sequence"/>
</dbReference>
<dbReference type="RefSeq" id="WP_094411964.1">
    <property type="nucleotide sequence ID" value="NZ_NOXV01000126.1"/>
</dbReference>
<keyword evidence="2" id="KW-1185">Reference proteome</keyword>
<sequence>MKYDKLKEFIKRTGKSKSKIGRFYKLYPDLHSETKMKGKWRVYPIEHARYFDSELMFDENKALRLENHSMKNLIKCLAEKNSLQYRLWEMDWSFFGTVAYRNDRNQKSCYRQMSGLYDALIDKYGADTALNLFFTTEPFTNRDGYHNHFLIFVEDIALHAKVINDIEAYFSYDRVDIKQYDKLKAGLWYMSKDGLSDEDYDLLGNNLGGKIRKTA</sequence>
<organism evidence="1 2">
    <name type="scientific">Flavobacterium cyanobacteriorum</name>
    <dbReference type="NCBI Taxonomy" id="2022802"/>
    <lineage>
        <taxon>Bacteria</taxon>
        <taxon>Pseudomonadati</taxon>
        <taxon>Bacteroidota</taxon>
        <taxon>Flavobacteriia</taxon>
        <taxon>Flavobacteriales</taxon>
        <taxon>Flavobacteriaceae</taxon>
        <taxon>Flavobacterium</taxon>
    </lineage>
</organism>
<reference evidence="1 2" key="1">
    <citation type="submission" date="2017-07" db="EMBL/GenBank/DDBJ databases">
        <title>Flavobacterium cyanobacteriorum sp. nov., isolated from cyanobacterial aggregates in a eutrophic lake.</title>
        <authorList>
            <person name="Cai H."/>
        </authorList>
    </citation>
    <scope>NUCLEOTIDE SEQUENCE [LARGE SCALE GENOMIC DNA]</scope>
    <source>
        <strain evidence="1 2">TH021</strain>
    </source>
</reference>
<evidence type="ECO:0000313" key="1">
    <source>
        <dbReference type="EMBL" id="OYQ46080.1"/>
    </source>
</evidence>
<dbReference type="AlphaFoldDB" id="A0A255ZZ56"/>
<protein>
    <submittedName>
        <fullName evidence="1">Uncharacterized protein</fullName>
    </submittedName>
</protein>
<accession>A0A255ZZ56</accession>
<evidence type="ECO:0000313" key="2">
    <source>
        <dbReference type="Proteomes" id="UP000216605"/>
    </source>
</evidence>
<dbReference type="EMBL" id="NOXV01000126">
    <property type="protein sequence ID" value="OYQ46080.1"/>
    <property type="molecule type" value="Genomic_DNA"/>
</dbReference>
<name>A0A255ZZ56_9FLAO</name>
<comment type="caution">
    <text evidence="1">The sequence shown here is derived from an EMBL/GenBank/DDBJ whole genome shotgun (WGS) entry which is preliminary data.</text>
</comment>